<organism evidence="1 2">
    <name type="scientific">Funneliformis mosseae</name>
    <name type="common">Endomycorrhizal fungus</name>
    <name type="synonym">Glomus mosseae</name>
    <dbReference type="NCBI Taxonomy" id="27381"/>
    <lineage>
        <taxon>Eukaryota</taxon>
        <taxon>Fungi</taxon>
        <taxon>Fungi incertae sedis</taxon>
        <taxon>Mucoromycota</taxon>
        <taxon>Glomeromycotina</taxon>
        <taxon>Glomeromycetes</taxon>
        <taxon>Glomerales</taxon>
        <taxon>Glomeraceae</taxon>
        <taxon>Funneliformis</taxon>
    </lineage>
</organism>
<protein>
    <submittedName>
        <fullName evidence="1">16644_t:CDS:1</fullName>
    </submittedName>
</protein>
<evidence type="ECO:0000313" key="2">
    <source>
        <dbReference type="Proteomes" id="UP000789375"/>
    </source>
</evidence>
<accession>A0A9N9AUI7</accession>
<dbReference type="AlphaFoldDB" id="A0A9N9AUI7"/>
<comment type="caution">
    <text evidence="1">The sequence shown here is derived from an EMBL/GenBank/DDBJ whole genome shotgun (WGS) entry which is preliminary data.</text>
</comment>
<dbReference type="EMBL" id="CAJVPP010001237">
    <property type="protein sequence ID" value="CAG8543152.1"/>
    <property type="molecule type" value="Genomic_DNA"/>
</dbReference>
<sequence>VLMISAQEPQVKFPFHTFAIPPDMAWLKCAENPKMASYIIKLTSQNEDLDPTFYGGDFYKLKLTSQEKYGFYAMVANDTASIVISKCGTLNNGELTNLSTGCAREFLIPYPGQWCLLIANPTKVAQAVNVLISFTQSVFVEGTYRTDSSVNSDLTLGTSSLTGVFDNNNKRRNIKA</sequence>
<name>A0A9N9AUI7_FUNMO</name>
<proteinExistence type="predicted"/>
<evidence type="ECO:0000313" key="1">
    <source>
        <dbReference type="EMBL" id="CAG8543152.1"/>
    </source>
</evidence>
<dbReference type="Proteomes" id="UP000789375">
    <property type="component" value="Unassembled WGS sequence"/>
</dbReference>
<feature type="non-terminal residue" evidence="1">
    <location>
        <position position="1"/>
    </location>
</feature>
<reference evidence="1" key="1">
    <citation type="submission" date="2021-06" db="EMBL/GenBank/DDBJ databases">
        <authorList>
            <person name="Kallberg Y."/>
            <person name="Tangrot J."/>
            <person name="Rosling A."/>
        </authorList>
    </citation>
    <scope>NUCLEOTIDE SEQUENCE</scope>
    <source>
        <strain evidence="1">87-6 pot B 2015</strain>
    </source>
</reference>
<keyword evidence="2" id="KW-1185">Reference proteome</keyword>
<gene>
    <name evidence="1" type="ORF">FMOSSE_LOCUS6080</name>
</gene>